<gene>
    <name evidence="1" type="ORF">H9820_00980</name>
</gene>
<dbReference type="InterPro" id="IPR009057">
    <property type="entry name" value="Homeodomain-like_sf"/>
</dbReference>
<protein>
    <recommendedName>
        <fullName evidence="3">Mor transcription activator domain-containing protein</fullName>
    </recommendedName>
</protein>
<dbReference type="SUPFAM" id="SSF46689">
    <property type="entry name" value="Homeodomain-like"/>
    <property type="match status" value="1"/>
</dbReference>
<comment type="caution">
    <text evidence="1">The sequence shown here is derived from an EMBL/GenBank/DDBJ whole genome shotgun (WGS) entry which is preliminary data.</text>
</comment>
<dbReference type="AlphaFoldDB" id="A0A9D1ZK48"/>
<reference evidence="1" key="1">
    <citation type="journal article" date="2021" name="PeerJ">
        <title>Extensive microbial diversity within the chicken gut microbiome revealed by metagenomics and culture.</title>
        <authorList>
            <person name="Gilroy R."/>
            <person name="Ravi A."/>
            <person name="Getino M."/>
            <person name="Pursley I."/>
            <person name="Horton D.L."/>
            <person name="Alikhan N.F."/>
            <person name="Baker D."/>
            <person name="Gharbi K."/>
            <person name="Hall N."/>
            <person name="Watson M."/>
            <person name="Adriaenssens E.M."/>
            <person name="Foster-Nyarko E."/>
            <person name="Jarju S."/>
            <person name="Secka A."/>
            <person name="Antonio M."/>
            <person name="Oren A."/>
            <person name="Chaudhuri R.R."/>
            <person name="La Ragione R."/>
            <person name="Hildebrand F."/>
            <person name="Pallen M.J."/>
        </authorList>
    </citation>
    <scope>NUCLEOTIDE SEQUENCE</scope>
    <source>
        <strain evidence="1">3204</strain>
    </source>
</reference>
<evidence type="ECO:0000313" key="1">
    <source>
        <dbReference type="EMBL" id="HIY91497.1"/>
    </source>
</evidence>
<dbReference type="Proteomes" id="UP000824013">
    <property type="component" value="Unassembled WGS sequence"/>
</dbReference>
<reference evidence="1" key="2">
    <citation type="submission" date="2021-04" db="EMBL/GenBank/DDBJ databases">
        <authorList>
            <person name="Gilroy R."/>
        </authorList>
    </citation>
    <scope>NUCLEOTIDE SEQUENCE</scope>
    <source>
        <strain evidence="1">3204</strain>
    </source>
</reference>
<name>A0A9D1ZK48_9LACO</name>
<accession>A0A9D1ZK48</accession>
<evidence type="ECO:0000313" key="2">
    <source>
        <dbReference type="Proteomes" id="UP000824013"/>
    </source>
</evidence>
<sequence>MRADINYDVLHPSYKALWDLVGEDNMMKIYDQFRGTQLQLPMKLYDRVELEKYLNKNPDDKDDIRELSNTYGFSPRWIKKHMEQ</sequence>
<organism evidence="1 2">
    <name type="scientific">Candidatus Companilactobacillus pullicola</name>
    <dbReference type="NCBI Taxonomy" id="2838523"/>
    <lineage>
        <taxon>Bacteria</taxon>
        <taxon>Bacillati</taxon>
        <taxon>Bacillota</taxon>
        <taxon>Bacilli</taxon>
        <taxon>Lactobacillales</taxon>
        <taxon>Lactobacillaceae</taxon>
        <taxon>Companilactobacillus</taxon>
    </lineage>
</organism>
<evidence type="ECO:0008006" key="3">
    <source>
        <dbReference type="Google" id="ProtNLM"/>
    </source>
</evidence>
<dbReference type="EMBL" id="DXCM01000010">
    <property type="protein sequence ID" value="HIY91497.1"/>
    <property type="molecule type" value="Genomic_DNA"/>
</dbReference>
<proteinExistence type="predicted"/>